<dbReference type="EMBL" id="JAAAXX010000001">
    <property type="protein sequence ID" value="KAF2393070.1"/>
    <property type="molecule type" value="Genomic_DNA"/>
</dbReference>
<name>A0A6L5BXS4_9PSED</name>
<evidence type="ECO:0000313" key="4">
    <source>
        <dbReference type="Proteomes" id="UP000475265"/>
    </source>
</evidence>
<keyword evidence="1" id="KW-0732">Signal</keyword>
<evidence type="ECO:0000259" key="2">
    <source>
        <dbReference type="Pfam" id="PF04862"/>
    </source>
</evidence>
<dbReference type="AlphaFoldDB" id="A0A6L5BXS4"/>
<organism evidence="3 4">
    <name type="scientific">Pseudomonas frederiksbergensis</name>
    <dbReference type="NCBI Taxonomy" id="104087"/>
    <lineage>
        <taxon>Bacteria</taxon>
        <taxon>Pseudomonadati</taxon>
        <taxon>Pseudomonadota</taxon>
        <taxon>Gammaproteobacteria</taxon>
        <taxon>Pseudomonadales</taxon>
        <taxon>Pseudomonadaceae</taxon>
        <taxon>Pseudomonas</taxon>
    </lineage>
</organism>
<sequence>MDVFKKHITRLLLSVALLGAGGNAVAANLLVNGSFEQPGCSGSCILDTTAKTNFITGWTTFLSGAEYFNMPASIGGSVAADGVVIVDLANYVYGNGGGIQQNFATTAGAKYRLTFSAGNSRFASRSGDGVIQVKVAGQTVSFNTPIAKGIAVEWSTITYDFTATTAQTTLAFFNEQNPYNNFAFIDNVIVERL</sequence>
<proteinExistence type="predicted"/>
<dbReference type="Proteomes" id="UP000475265">
    <property type="component" value="Unassembled WGS sequence"/>
</dbReference>
<gene>
    <name evidence="3" type="ORF">FX983_01031</name>
</gene>
<dbReference type="SUPFAM" id="SSF49785">
    <property type="entry name" value="Galactose-binding domain-like"/>
    <property type="match status" value="1"/>
</dbReference>
<protein>
    <recommendedName>
        <fullName evidence="2">DUF642 domain-containing protein</fullName>
    </recommendedName>
</protein>
<accession>A0A6L5BXS4</accession>
<dbReference type="InterPro" id="IPR008979">
    <property type="entry name" value="Galactose-bd-like_sf"/>
</dbReference>
<comment type="caution">
    <text evidence="3">The sequence shown here is derived from an EMBL/GenBank/DDBJ whole genome shotgun (WGS) entry which is preliminary data.</text>
</comment>
<feature type="signal peptide" evidence="1">
    <location>
        <begin position="1"/>
        <end position="26"/>
    </location>
</feature>
<dbReference type="InterPro" id="IPR006946">
    <property type="entry name" value="DGR2-like_dom"/>
</dbReference>
<dbReference type="Pfam" id="PF04862">
    <property type="entry name" value="DUF642"/>
    <property type="match status" value="1"/>
</dbReference>
<dbReference type="RefSeq" id="WP_163908741.1">
    <property type="nucleotide sequence ID" value="NZ_JAAAXX010000001.1"/>
</dbReference>
<evidence type="ECO:0000256" key="1">
    <source>
        <dbReference type="SAM" id="SignalP"/>
    </source>
</evidence>
<dbReference type="Gene3D" id="2.60.120.260">
    <property type="entry name" value="Galactose-binding domain-like"/>
    <property type="match status" value="1"/>
</dbReference>
<reference evidence="3 4" key="1">
    <citation type="submission" date="2019-12" db="EMBL/GenBank/DDBJ databases">
        <title>Endophytic bacteria associated with Panax ginseng seedlings.</title>
        <authorList>
            <person name="Park J.M."/>
            <person name="Shin R."/>
            <person name="Jo S.H."/>
        </authorList>
    </citation>
    <scope>NUCLEOTIDE SEQUENCE [LARGE SCALE GENOMIC DNA]</scope>
    <source>
        <strain evidence="3 4">PgKB32</strain>
    </source>
</reference>
<feature type="chain" id="PRO_5027120432" description="DUF642 domain-containing protein" evidence="1">
    <location>
        <begin position="27"/>
        <end position="193"/>
    </location>
</feature>
<feature type="domain" description="DUF642" evidence="2">
    <location>
        <begin position="28"/>
        <end position="189"/>
    </location>
</feature>
<evidence type="ECO:0000313" key="3">
    <source>
        <dbReference type="EMBL" id="KAF2393070.1"/>
    </source>
</evidence>